<sequence length="202" mass="22313">MHFVTIVEVNTRECGVEGREMRAKVYVTKAEDEEVIIGTNVLPQLGYQLTRMQAAEKASEGREGVRQNKLTEGRRLPTVATVACRSYIAPGTVQWVTLRGCESNANYLLDSKNARILSGVVRSSESGCVDIPVINRSSEPYVFKGGEEVGNWTSGQARLFYDVCARQLVSWVALKQLPANHEAGPIDSKSTSLIPECTEEKY</sequence>
<evidence type="ECO:0000313" key="2">
    <source>
        <dbReference type="Proteomes" id="UP000271162"/>
    </source>
</evidence>
<reference evidence="3" key="1">
    <citation type="submission" date="2017-02" db="UniProtKB">
        <authorList>
            <consortium name="WormBaseParasite"/>
        </authorList>
    </citation>
    <scope>IDENTIFICATION</scope>
</reference>
<gene>
    <name evidence="1" type="ORF">NBR_LOCUS21745</name>
</gene>
<protein>
    <submittedName>
        <fullName evidence="3">ZP domain-containing protein</fullName>
    </submittedName>
</protein>
<proteinExistence type="predicted"/>
<reference evidence="1 2" key="2">
    <citation type="submission" date="2018-11" db="EMBL/GenBank/DDBJ databases">
        <authorList>
            <consortium name="Pathogen Informatics"/>
        </authorList>
    </citation>
    <scope>NUCLEOTIDE SEQUENCE [LARGE SCALE GENOMIC DNA]</scope>
</reference>
<organism evidence="3">
    <name type="scientific">Nippostrongylus brasiliensis</name>
    <name type="common">Rat hookworm</name>
    <dbReference type="NCBI Taxonomy" id="27835"/>
    <lineage>
        <taxon>Eukaryota</taxon>
        <taxon>Metazoa</taxon>
        <taxon>Ecdysozoa</taxon>
        <taxon>Nematoda</taxon>
        <taxon>Chromadorea</taxon>
        <taxon>Rhabditida</taxon>
        <taxon>Rhabditina</taxon>
        <taxon>Rhabditomorpha</taxon>
        <taxon>Strongyloidea</taxon>
        <taxon>Heligmosomidae</taxon>
        <taxon>Nippostrongylus</taxon>
    </lineage>
</organism>
<keyword evidence="2" id="KW-1185">Reference proteome</keyword>
<evidence type="ECO:0000313" key="1">
    <source>
        <dbReference type="EMBL" id="VDL86007.1"/>
    </source>
</evidence>
<dbReference type="STRING" id="27835.A0A0N4YWX2"/>
<dbReference type="Proteomes" id="UP000271162">
    <property type="component" value="Unassembled WGS sequence"/>
</dbReference>
<evidence type="ECO:0000313" key="3">
    <source>
        <dbReference type="WBParaSite" id="NBR_0002174401-mRNA-1"/>
    </source>
</evidence>
<accession>A0A0N4YWX2</accession>
<name>A0A0N4YWX2_NIPBR</name>
<dbReference type="WBParaSite" id="NBR_0002174401-mRNA-1">
    <property type="protein sequence ID" value="NBR_0002174401-mRNA-1"/>
    <property type="gene ID" value="NBR_0002174401"/>
</dbReference>
<dbReference type="AlphaFoldDB" id="A0A0N4YWX2"/>
<dbReference type="EMBL" id="UYSL01026794">
    <property type="protein sequence ID" value="VDL86007.1"/>
    <property type="molecule type" value="Genomic_DNA"/>
</dbReference>